<dbReference type="Proteomes" id="UP000886749">
    <property type="component" value="Unassembled WGS sequence"/>
</dbReference>
<protein>
    <submittedName>
        <fullName evidence="1">Uncharacterized protein</fullName>
    </submittedName>
</protein>
<reference evidence="1" key="2">
    <citation type="journal article" date="2021" name="PeerJ">
        <title>Extensive microbial diversity within the chicken gut microbiome revealed by metagenomics and culture.</title>
        <authorList>
            <person name="Gilroy R."/>
            <person name="Ravi A."/>
            <person name="Getino M."/>
            <person name="Pursley I."/>
            <person name="Horton D.L."/>
            <person name="Alikhan N.F."/>
            <person name="Baker D."/>
            <person name="Gharbi K."/>
            <person name="Hall N."/>
            <person name="Watson M."/>
            <person name="Adriaenssens E.M."/>
            <person name="Foster-Nyarko E."/>
            <person name="Jarju S."/>
            <person name="Secka A."/>
            <person name="Antonio M."/>
            <person name="Oren A."/>
            <person name="Chaudhuri R.R."/>
            <person name="La Ragione R."/>
            <person name="Hildebrand F."/>
            <person name="Pallen M.J."/>
        </authorList>
    </citation>
    <scope>NUCLEOTIDE SEQUENCE</scope>
    <source>
        <strain evidence="1">CHK184-25365</strain>
    </source>
</reference>
<sequence length="146" mass="17387">MINCDLQDQLHREGWMTAQEAEQKIQQEVRLRLDQDLTPQELQQRELDRQSLRLQFRQHLFEAGFPVEEVLDFLEGVDLSSMQGFEQTMEELVALVDVLWRRTFQLKRLEQIYGDLNQVLQTPKGPRPLREVLDEIFKNGGRYHVH</sequence>
<evidence type="ECO:0000313" key="1">
    <source>
        <dbReference type="EMBL" id="HIR40895.1"/>
    </source>
</evidence>
<evidence type="ECO:0000313" key="2">
    <source>
        <dbReference type="Proteomes" id="UP000886749"/>
    </source>
</evidence>
<name>A0A9D1AIN5_9FIRM</name>
<dbReference type="EMBL" id="DVGY01000081">
    <property type="protein sequence ID" value="HIR40895.1"/>
    <property type="molecule type" value="Genomic_DNA"/>
</dbReference>
<dbReference type="AlphaFoldDB" id="A0A9D1AIN5"/>
<accession>A0A9D1AIN5</accession>
<proteinExistence type="predicted"/>
<gene>
    <name evidence="1" type="ORF">IAB36_03605</name>
</gene>
<organism evidence="1 2">
    <name type="scientific">Candidatus Egerieicola pullicola</name>
    <dbReference type="NCBI Taxonomy" id="2840775"/>
    <lineage>
        <taxon>Bacteria</taxon>
        <taxon>Bacillati</taxon>
        <taxon>Bacillota</taxon>
        <taxon>Clostridia</taxon>
        <taxon>Eubacteriales</taxon>
        <taxon>Oscillospiraceae</taxon>
        <taxon>Oscillospiraceae incertae sedis</taxon>
        <taxon>Candidatus Egerieicola</taxon>
    </lineage>
</organism>
<comment type="caution">
    <text evidence="1">The sequence shown here is derived from an EMBL/GenBank/DDBJ whole genome shotgun (WGS) entry which is preliminary data.</text>
</comment>
<reference evidence="1" key="1">
    <citation type="submission" date="2020-10" db="EMBL/GenBank/DDBJ databases">
        <authorList>
            <person name="Gilroy R."/>
        </authorList>
    </citation>
    <scope>NUCLEOTIDE SEQUENCE</scope>
    <source>
        <strain evidence="1">CHK184-25365</strain>
    </source>
</reference>